<protein>
    <recommendedName>
        <fullName evidence="4">Transmembrane protein</fullName>
    </recommendedName>
</protein>
<sequence length="52" mass="6038">MSISATGNECLLFFTPVVFLIVFVRRHGNRPFLLSEVARPRKSLRDMRRSTD</sequence>
<evidence type="ECO:0008006" key="4">
    <source>
        <dbReference type="Google" id="ProtNLM"/>
    </source>
</evidence>
<keyword evidence="1" id="KW-0472">Membrane</keyword>
<evidence type="ECO:0000313" key="2">
    <source>
        <dbReference type="EMBL" id="PHJ16511.1"/>
    </source>
</evidence>
<keyword evidence="1" id="KW-0812">Transmembrane</keyword>
<dbReference type="Proteomes" id="UP000221165">
    <property type="component" value="Unassembled WGS sequence"/>
</dbReference>
<dbReference type="AlphaFoldDB" id="A0A2C6JFZ8"/>
<organism evidence="2 3">
    <name type="scientific">Cystoisospora suis</name>
    <dbReference type="NCBI Taxonomy" id="483139"/>
    <lineage>
        <taxon>Eukaryota</taxon>
        <taxon>Sar</taxon>
        <taxon>Alveolata</taxon>
        <taxon>Apicomplexa</taxon>
        <taxon>Conoidasida</taxon>
        <taxon>Coccidia</taxon>
        <taxon>Eucoccidiorida</taxon>
        <taxon>Eimeriorina</taxon>
        <taxon>Sarcocystidae</taxon>
        <taxon>Cystoisospora</taxon>
    </lineage>
</organism>
<dbReference type="EMBL" id="MIGC01005857">
    <property type="protein sequence ID" value="PHJ16511.1"/>
    <property type="molecule type" value="Genomic_DNA"/>
</dbReference>
<proteinExistence type="predicted"/>
<reference evidence="2 3" key="1">
    <citation type="journal article" date="2017" name="Int. J. Parasitol.">
        <title>The genome of the protozoan parasite Cystoisospora suis and a reverse vaccinology approach to identify vaccine candidates.</title>
        <authorList>
            <person name="Palmieri N."/>
            <person name="Shrestha A."/>
            <person name="Ruttkowski B."/>
            <person name="Beck T."/>
            <person name="Vogl C."/>
            <person name="Tomley F."/>
            <person name="Blake D.P."/>
            <person name="Joachim A."/>
        </authorList>
    </citation>
    <scope>NUCLEOTIDE SEQUENCE [LARGE SCALE GENOMIC DNA]</scope>
    <source>
        <strain evidence="2 3">Wien I</strain>
    </source>
</reference>
<dbReference type="VEuPathDB" id="ToxoDB:CSUI_009673"/>
<comment type="caution">
    <text evidence="2">The sequence shown here is derived from an EMBL/GenBank/DDBJ whole genome shotgun (WGS) entry which is preliminary data.</text>
</comment>
<gene>
    <name evidence="2" type="ORF">CSUI_009673</name>
</gene>
<dbReference type="GeneID" id="94432996"/>
<dbReference type="RefSeq" id="XP_067918239.1">
    <property type="nucleotide sequence ID" value="XM_068069785.1"/>
</dbReference>
<evidence type="ECO:0000313" key="3">
    <source>
        <dbReference type="Proteomes" id="UP000221165"/>
    </source>
</evidence>
<accession>A0A2C6JFZ8</accession>
<keyword evidence="1" id="KW-1133">Transmembrane helix</keyword>
<keyword evidence="3" id="KW-1185">Reference proteome</keyword>
<name>A0A2C6JFZ8_9APIC</name>
<feature type="transmembrane region" description="Helical" evidence="1">
    <location>
        <begin position="6"/>
        <end position="24"/>
    </location>
</feature>
<evidence type="ECO:0000256" key="1">
    <source>
        <dbReference type="SAM" id="Phobius"/>
    </source>
</evidence>